<sequence>MAFYNGLPLFGPHLKSDSRLKMFSVEEQKKLQADYRDALGIGKNTTFSADAFDTLAKGSIRDVHLFEKTKGPGNVDIHKKLTGEKLTTEEDKEAAKAVRDAIDKALKASPEFNKAQTDYTESVATFRQLADKVPGELKARALIDLMAELKDDAIKAIKLQQKNERALLEEQFKDENFKANLSKVLSLNSPSDIDVVKGNMLKDLEANQKKQLKAFEDSTTKSETTLHKAAAAEQSELLFIANLHKNNAEMRQRIIDIAEQKRQKAIQDAIAKGETPPPSPPAVTATIGASANGLVLSGITMADIGTIKTLSGKYDIVPVPGQAGSYTMDMGSSALFGATLFNPGYYQDPRQNVLADFTLMAQAVRASGYEKIKLEMDFEPEEVAKERARQAYEAAINTGFPRQVSPKSDKNPDNIVIMVNGKEMRADELFKGHESELQRIHGNANRVAEELKSISQIPKGAVDLAPIKNTMNEIRAANKQAKQEAENQEDEQLDTSTSLSMQ</sequence>
<comment type="caution">
    <text evidence="2">The sequence shown here is derived from an EMBL/GenBank/DDBJ whole genome shotgun (WGS) entry which is preliminary data.</text>
</comment>
<protein>
    <recommendedName>
        <fullName evidence="4">Coiled coil domain-containing protein</fullName>
    </recommendedName>
</protein>
<evidence type="ECO:0000313" key="3">
    <source>
        <dbReference type="Proteomes" id="UP001139721"/>
    </source>
</evidence>
<name>A0A9X2CXI2_9GAMM</name>
<reference evidence="2" key="1">
    <citation type="submission" date="2021-11" db="EMBL/GenBank/DDBJ databases">
        <title>Legionella maioricencis sp. nov., a new species isolated from hot water samples in Mallorca.</title>
        <authorList>
            <person name="Crespi S."/>
            <person name="Drasar V."/>
            <person name="Salva-Serra F."/>
            <person name="Jaen-Luchoro D."/>
            <person name="Pineiro-Iglesias B."/>
            <person name="Aliaga F."/>
            <person name="Fernandez-Juarez V."/>
            <person name="Coll G."/>
            <person name="Moore E.R.B."/>
            <person name="Bennasar-Figueras A."/>
        </authorList>
    </citation>
    <scope>NUCLEOTIDE SEQUENCE</scope>
    <source>
        <strain evidence="2">HCPI-6</strain>
    </source>
</reference>
<evidence type="ECO:0000256" key="1">
    <source>
        <dbReference type="SAM" id="MobiDB-lite"/>
    </source>
</evidence>
<evidence type="ECO:0000313" key="2">
    <source>
        <dbReference type="EMBL" id="MCL9682546.1"/>
    </source>
</evidence>
<evidence type="ECO:0008006" key="4">
    <source>
        <dbReference type="Google" id="ProtNLM"/>
    </source>
</evidence>
<feature type="region of interest" description="Disordered" evidence="1">
    <location>
        <begin position="475"/>
        <end position="502"/>
    </location>
</feature>
<dbReference type="Proteomes" id="UP001139721">
    <property type="component" value="Unassembled WGS sequence"/>
</dbReference>
<dbReference type="EMBL" id="JAJKBJ010000001">
    <property type="protein sequence ID" value="MCL9682546.1"/>
    <property type="molecule type" value="Genomic_DNA"/>
</dbReference>
<keyword evidence="3" id="KW-1185">Reference proteome</keyword>
<proteinExistence type="predicted"/>
<organism evidence="2 3">
    <name type="scientific">Legionella maioricensis</name>
    <dbReference type="NCBI Taxonomy" id="2896528"/>
    <lineage>
        <taxon>Bacteria</taxon>
        <taxon>Pseudomonadati</taxon>
        <taxon>Pseudomonadota</taxon>
        <taxon>Gammaproteobacteria</taxon>
        <taxon>Legionellales</taxon>
        <taxon>Legionellaceae</taxon>
        <taxon>Legionella</taxon>
    </lineage>
</organism>
<dbReference type="AlphaFoldDB" id="A0A9X2CXI2"/>
<accession>A0A9X2CXI2</accession>
<dbReference type="RefSeq" id="WP_250419967.1">
    <property type="nucleotide sequence ID" value="NZ_JAJKBJ010000001.1"/>
</dbReference>
<gene>
    <name evidence="2" type="ORF">LOX96_00370</name>
</gene>